<evidence type="ECO:0000313" key="1">
    <source>
        <dbReference type="EMBL" id="CAK7338006.1"/>
    </source>
</evidence>
<name>A0AAV1RNM7_9ROSI</name>
<dbReference type="AlphaFoldDB" id="A0AAV1RNM7"/>
<accession>A0AAV1RNM7</accession>
<feature type="non-terminal residue" evidence="1">
    <location>
        <position position="63"/>
    </location>
</feature>
<sequence>ASTLKKLIQLALPSSFEEALGLTQLILAYSLMRESFPHFFGCSSHLEKQIWAVKSKKRLEEIT</sequence>
<dbReference type="EMBL" id="CAWUPB010001108">
    <property type="protein sequence ID" value="CAK7338006.1"/>
    <property type="molecule type" value="Genomic_DNA"/>
</dbReference>
<proteinExistence type="predicted"/>
<dbReference type="Proteomes" id="UP001314170">
    <property type="component" value="Unassembled WGS sequence"/>
</dbReference>
<reference evidence="1 2" key="1">
    <citation type="submission" date="2024-01" db="EMBL/GenBank/DDBJ databases">
        <authorList>
            <person name="Waweru B."/>
        </authorList>
    </citation>
    <scope>NUCLEOTIDE SEQUENCE [LARGE SCALE GENOMIC DNA]</scope>
</reference>
<gene>
    <name evidence="1" type="ORF">DCAF_LOCUS13047</name>
</gene>
<protein>
    <submittedName>
        <fullName evidence="1">Uncharacterized protein</fullName>
    </submittedName>
</protein>
<evidence type="ECO:0000313" key="2">
    <source>
        <dbReference type="Proteomes" id="UP001314170"/>
    </source>
</evidence>
<feature type="non-terminal residue" evidence="1">
    <location>
        <position position="1"/>
    </location>
</feature>
<comment type="caution">
    <text evidence="1">The sequence shown here is derived from an EMBL/GenBank/DDBJ whole genome shotgun (WGS) entry which is preliminary data.</text>
</comment>
<keyword evidence="2" id="KW-1185">Reference proteome</keyword>
<organism evidence="1 2">
    <name type="scientific">Dovyalis caffra</name>
    <dbReference type="NCBI Taxonomy" id="77055"/>
    <lineage>
        <taxon>Eukaryota</taxon>
        <taxon>Viridiplantae</taxon>
        <taxon>Streptophyta</taxon>
        <taxon>Embryophyta</taxon>
        <taxon>Tracheophyta</taxon>
        <taxon>Spermatophyta</taxon>
        <taxon>Magnoliopsida</taxon>
        <taxon>eudicotyledons</taxon>
        <taxon>Gunneridae</taxon>
        <taxon>Pentapetalae</taxon>
        <taxon>rosids</taxon>
        <taxon>fabids</taxon>
        <taxon>Malpighiales</taxon>
        <taxon>Salicaceae</taxon>
        <taxon>Flacourtieae</taxon>
        <taxon>Dovyalis</taxon>
    </lineage>
</organism>